<reference evidence="2" key="1">
    <citation type="submission" date="2020-05" db="UniProtKB">
        <authorList>
            <consortium name="EnsemblMetazoa"/>
        </authorList>
    </citation>
    <scope>IDENTIFICATION</scope>
    <source>
        <strain evidence="2">BB02</strain>
    </source>
</reference>
<dbReference type="VEuPathDB" id="VectorBase:BGLB028530"/>
<proteinExistence type="predicted"/>
<gene>
    <name evidence="2" type="primary">106063288</name>
    <name evidence="5" type="synonym">LOC106063288</name>
</gene>
<evidence type="ECO:0000313" key="3">
    <source>
        <dbReference type="Proteomes" id="UP000076420"/>
    </source>
</evidence>
<feature type="compositionally biased region" description="Polar residues" evidence="1">
    <location>
        <begin position="155"/>
        <end position="169"/>
    </location>
</feature>
<organism evidence="2 3">
    <name type="scientific">Biomphalaria glabrata</name>
    <name type="common">Bloodfluke planorb</name>
    <name type="synonym">Freshwater snail</name>
    <dbReference type="NCBI Taxonomy" id="6526"/>
    <lineage>
        <taxon>Eukaryota</taxon>
        <taxon>Metazoa</taxon>
        <taxon>Spiralia</taxon>
        <taxon>Lophotrochozoa</taxon>
        <taxon>Mollusca</taxon>
        <taxon>Gastropoda</taxon>
        <taxon>Heterobranchia</taxon>
        <taxon>Euthyneura</taxon>
        <taxon>Panpulmonata</taxon>
        <taxon>Hygrophila</taxon>
        <taxon>Lymnaeoidea</taxon>
        <taxon>Planorbidae</taxon>
        <taxon>Biomphalaria</taxon>
    </lineage>
</organism>
<dbReference type="GeneID" id="106063288"/>
<evidence type="ECO:0000256" key="1">
    <source>
        <dbReference type="SAM" id="MobiDB-lite"/>
    </source>
</evidence>
<protein>
    <submittedName>
        <fullName evidence="5">Uncharacterized protein LOC106063288</fullName>
    </submittedName>
</protein>
<dbReference type="VEuPathDB" id="VectorBase:BGLAX_048682"/>
<dbReference type="KEGG" id="bgt:106063288"/>
<evidence type="ECO:0000313" key="5">
    <source>
        <dbReference type="RefSeq" id="XP_013077060.1"/>
    </source>
</evidence>
<dbReference type="EnsemblMetazoa" id="BGLB028530-RA">
    <property type="protein sequence ID" value="BGLB028530-PA"/>
    <property type="gene ID" value="BGLB028530"/>
</dbReference>
<dbReference type="AlphaFoldDB" id="A0A2C9L9T9"/>
<dbReference type="OrthoDB" id="6162283at2759"/>
<dbReference type="RefSeq" id="XP_013077060.1">
    <property type="nucleotide sequence ID" value="XM_013221606.2"/>
</dbReference>
<dbReference type="Proteomes" id="UP000076420">
    <property type="component" value="Unassembled WGS sequence"/>
</dbReference>
<name>A0A2C9L9T9_BIOGL</name>
<evidence type="ECO:0000313" key="4">
    <source>
        <dbReference type="Proteomes" id="UP001165740"/>
    </source>
</evidence>
<evidence type="ECO:0000313" key="2">
    <source>
        <dbReference type="EnsemblMetazoa" id="BGLB028530-PA"/>
    </source>
</evidence>
<keyword evidence="4" id="KW-1185">Reference proteome</keyword>
<feature type="region of interest" description="Disordered" evidence="1">
    <location>
        <begin position="139"/>
        <end position="180"/>
    </location>
</feature>
<dbReference type="Proteomes" id="UP001165740">
    <property type="component" value="Chromosome 1"/>
</dbReference>
<accession>A0A2C9L9T9</accession>
<sequence length="440" mass="49371">MDSDTATRFVASLAQSIQALCHGYVDFHSSIEVIGHIYLNVDNGSKFNYIVNEEVSKFPHTNRNSSMFRTHSYYSVPPNKLNSESPYSLRNLDAEIVVVSNSSYGQATKEWNSALPLDQPVNLSSPAHVSVFDSEQINANRRKSELPSPAADPNPNLTEKSQSALLNPNQKRKRKKSETKKYVYHIASSDEDVVESSVLNNNLEADLTCDNESLVDLNDCKKKTTSTSCSSCDIKSTPAAPTLSVNKKRRKSEPSKCVPHLTMRDPDTNDTIYILKSEPSESYQNAVVESDCNEQDEYAAVKKELYLNEDFCEPLSSCDLKDALSYTSSRDQALEFIKNSSLNFQRDSSLLDTLNASFSPSSKTITTQLRHQIVEYANIVGNRPAARHFGVHESSIRHWRKRFIYGDAAVKKKKKKKDLLIFDKEIENVQMVDSPISISS</sequence>
<reference evidence="5" key="2">
    <citation type="submission" date="2025-04" db="UniProtKB">
        <authorList>
            <consortium name="RefSeq"/>
        </authorList>
    </citation>
    <scope>IDENTIFICATION</scope>
</reference>